<keyword evidence="2" id="KW-0479">Metal-binding</keyword>
<dbReference type="InterPro" id="IPR003782">
    <property type="entry name" value="SCO1/SenC"/>
</dbReference>
<organism evidence="5 6">
    <name type="scientific">Paralcaligenes ureilyticus</name>
    <dbReference type="NCBI Taxonomy" id="627131"/>
    <lineage>
        <taxon>Bacteria</taxon>
        <taxon>Pseudomonadati</taxon>
        <taxon>Pseudomonadota</taxon>
        <taxon>Betaproteobacteria</taxon>
        <taxon>Burkholderiales</taxon>
        <taxon>Alcaligenaceae</taxon>
        <taxon>Paralcaligenes</taxon>
    </lineage>
</organism>
<keyword evidence="4" id="KW-0732">Signal</keyword>
<evidence type="ECO:0000256" key="3">
    <source>
        <dbReference type="PIRSR" id="PIRSR603782-2"/>
    </source>
</evidence>
<dbReference type="GO" id="GO:0046872">
    <property type="term" value="F:metal ion binding"/>
    <property type="evidence" value="ECO:0007669"/>
    <property type="project" value="UniProtKB-KW"/>
</dbReference>
<dbReference type="Pfam" id="PF02630">
    <property type="entry name" value="SCO1-SenC"/>
    <property type="match status" value="1"/>
</dbReference>
<accession>A0A4R3MBH0</accession>
<protein>
    <submittedName>
        <fullName evidence="5">Protein SCO1/2</fullName>
    </submittedName>
</protein>
<dbReference type="Gene3D" id="3.40.30.10">
    <property type="entry name" value="Glutaredoxin"/>
    <property type="match status" value="1"/>
</dbReference>
<evidence type="ECO:0000256" key="2">
    <source>
        <dbReference type="PIRSR" id="PIRSR603782-1"/>
    </source>
</evidence>
<keyword evidence="2" id="KW-0186">Copper</keyword>
<feature type="chain" id="PRO_5020613599" evidence="4">
    <location>
        <begin position="21"/>
        <end position="215"/>
    </location>
</feature>
<dbReference type="AlphaFoldDB" id="A0A4R3MBH0"/>
<dbReference type="InterPro" id="IPR036249">
    <property type="entry name" value="Thioredoxin-like_sf"/>
</dbReference>
<sequence>MKLFVALLLVCMLGVGALYAQTDGFTVVTTEAARRDSVARHPRALPDAALTFASGRRDGLLDALHTDGRVTIVNFIYTRCVSLCLVMGSEFQQMQAAIAQHGLEHRVRLLSISFDPADTPDELAVYARSQHADPQVWQFARVADSLGRRALLAAFGIVVVPAPLGQYVHNAAYHIVAPDGRLTRIVDYNEPQTVLPLAQAQTRTEAPAATAARQP</sequence>
<proteinExistence type="inferred from homology"/>
<dbReference type="RefSeq" id="WP_132579412.1">
    <property type="nucleotide sequence ID" value="NZ_SMAJ01000001.1"/>
</dbReference>
<gene>
    <name evidence="5" type="ORF">EDC26_101218</name>
</gene>
<keyword evidence="3" id="KW-1015">Disulfide bond</keyword>
<comment type="similarity">
    <text evidence="1">Belongs to the SCO1/2 family.</text>
</comment>
<feature type="signal peptide" evidence="4">
    <location>
        <begin position="1"/>
        <end position="20"/>
    </location>
</feature>
<evidence type="ECO:0000256" key="1">
    <source>
        <dbReference type="ARBA" id="ARBA00010996"/>
    </source>
</evidence>
<dbReference type="OrthoDB" id="8550465at2"/>
<feature type="binding site" evidence="2">
    <location>
        <position position="84"/>
    </location>
    <ligand>
        <name>Cu cation</name>
        <dbReference type="ChEBI" id="CHEBI:23378"/>
    </ligand>
</feature>
<dbReference type="Proteomes" id="UP000295525">
    <property type="component" value="Unassembled WGS sequence"/>
</dbReference>
<evidence type="ECO:0000313" key="6">
    <source>
        <dbReference type="Proteomes" id="UP000295525"/>
    </source>
</evidence>
<dbReference type="EMBL" id="SMAJ01000001">
    <property type="protein sequence ID" value="TCT10994.1"/>
    <property type="molecule type" value="Genomic_DNA"/>
</dbReference>
<feature type="binding site" evidence="2">
    <location>
        <position position="80"/>
    </location>
    <ligand>
        <name>Cu cation</name>
        <dbReference type="ChEBI" id="CHEBI:23378"/>
    </ligand>
</feature>
<reference evidence="5 6" key="1">
    <citation type="submission" date="2019-03" db="EMBL/GenBank/DDBJ databases">
        <title>Genomic Encyclopedia of Type Strains, Phase IV (KMG-IV): sequencing the most valuable type-strain genomes for metagenomic binning, comparative biology and taxonomic classification.</title>
        <authorList>
            <person name="Goeker M."/>
        </authorList>
    </citation>
    <scope>NUCLEOTIDE SEQUENCE [LARGE SCALE GENOMIC DNA]</scope>
    <source>
        <strain evidence="5 6">DSM 24591</strain>
    </source>
</reference>
<dbReference type="CDD" id="cd02968">
    <property type="entry name" value="SCO"/>
    <property type="match status" value="1"/>
</dbReference>
<evidence type="ECO:0000256" key="4">
    <source>
        <dbReference type="SAM" id="SignalP"/>
    </source>
</evidence>
<evidence type="ECO:0000313" key="5">
    <source>
        <dbReference type="EMBL" id="TCT10994.1"/>
    </source>
</evidence>
<keyword evidence="6" id="KW-1185">Reference proteome</keyword>
<name>A0A4R3MBH0_9BURK</name>
<comment type="caution">
    <text evidence="5">The sequence shown here is derived from an EMBL/GenBank/DDBJ whole genome shotgun (WGS) entry which is preliminary data.</text>
</comment>
<feature type="disulfide bond" description="Redox-active" evidence="3">
    <location>
        <begin position="80"/>
        <end position="84"/>
    </location>
</feature>
<dbReference type="SUPFAM" id="SSF52833">
    <property type="entry name" value="Thioredoxin-like"/>
    <property type="match status" value="1"/>
</dbReference>